<gene>
    <name evidence="2" type="ORF">K490DRAFT_60703</name>
</gene>
<accession>A0A9P4LUK6</accession>
<sequence length="418" mass="47654">PSIESDVEGYSGDEGVQNPSGIADEVEQSVQQFAGVEEIQYPSEDDVKIESDANDEEIPILTKIKEEEHSEDEEEVPILTGIKEEEHSEDEEIENTEYTILDNLDSPTKERMKAAKDDTTVLPDDDYPDPTDFSFKYDLAIKKRDEEAQAMRDDGWTDSAVELYTALSLRGYEPLLPQNWWNDFDTMPTPLFAVDDEIPFIDTESKQDFRAIQALRKLVLLGPRVRDAVLTSATTSPPPRRRAEGLIERGIKEFSKWAFEDADVHHRHNLPILTTVAGPLTQSAHELEAMLRGKLDHMWDQWVAALATKQDQEQEASDSDSEASFDPPTEPDLIAPIPTLYGVLISNTLMMFVAYERSYADYAFRTVATFNFREIDYDVWTSLAIAILVIHCRYEMERMDEHLRVANSPMFMEDDPDM</sequence>
<evidence type="ECO:0000313" key="2">
    <source>
        <dbReference type="EMBL" id="KAF2083191.1"/>
    </source>
</evidence>
<keyword evidence="3" id="KW-1185">Reference proteome</keyword>
<name>A0A9P4LUK6_9PEZI</name>
<feature type="non-terminal residue" evidence="2">
    <location>
        <position position="1"/>
    </location>
</feature>
<dbReference type="EMBL" id="ML978837">
    <property type="protein sequence ID" value="KAF2083191.1"/>
    <property type="molecule type" value="Genomic_DNA"/>
</dbReference>
<reference evidence="2" key="1">
    <citation type="journal article" date="2020" name="Stud. Mycol.">
        <title>101 Dothideomycetes genomes: a test case for predicting lifestyles and emergence of pathogens.</title>
        <authorList>
            <person name="Haridas S."/>
            <person name="Albert R."/>
            <person name="Binder M."/>
            <person name="Bloem J."/>
            <person name="Labutti K."/>
            <person name="Salamov A."/>
            <person name="Andreopoulos B."/>
            <person name="Baker S."/>
            <person name="Barry K."/>
            <person name="Bills G."/>
            <person name="Bluhm B."/>
            <person name="Cannon C."/>
            <person name="Castanera R."/>
            <person name="Culley D."/>
            <person name="Daum C."/>
            <person name="Ezra D."/>
            <person name="Gonzalez J."/>
            <person name="Henrissat B."/>
            <person name="Kuo A."/>
            <person name="Liang C."/>
            <person name="Lipzen A."/>
            <person name="Lutzoni F."/>
            <person name="Magnuson J."/>
            <person name="Mondo S."/>
            <person name="Nolan M."/>
            <person name="Ohm R."/>
            <person name="Pangilinan J."/>
            <person name="Park H.-J."/>
            <person name="Ramirez L."/>
            <person name="Alfaro M."/>
            <person name="Sun H."/>
            <person name="Tritt A."/>
            <person name="Yoshinaga Y."/>
            <person name="Zwiers L.-H."/>
            <person name="Turgeon B."/>
            <person name="Goodwin S."/>
            <person name="Spatafora J."/>
            <person name="Crous P."/>
            <person name="Grigoriev I."/>
        </authorList>
    </citation>
    <scope>NUCLEOTIDE SEQUENCE</scope>
    <source>
        <strain evidence="2">CBS 121410</strain>
    </source>
</reference>
<protein>
    <submittedName>
        <fullName evidence="2">Uncharacterized protein</fullName>
    </submittedName>
</protein>
<proteinExistence type="predicted"/>
<evidence type="ECO:0000256" key="1">
    <source>
        <dbReference type="SAM" id="MobiDB-lite"/>
    </source>
</evidence>
<evidence type="ECO:0000313" key="3">
    <source>
        <dbReference type="Proteomes" id="UP000799776"/>
    </source>
</evidence>
<comment type="caution">
    <text evidence="2">The sequence shown here is derived from an EMBL/GenBank/DDBJ whole genome shotgun (WGS) entry which is preliminary data.</text>
</comment>
<feature type="region of interest" description="Disordered" evidence="1">
    <location>
        <begin position="310"/>
        <end position="331"/>
    </location>
</feature>
<feature type="compositionally biased region" description="Acidic residues" evidence="1">
    <location>
        <begin position="313"/>
        <end position="323"/>
    </location>
</feature>
<dbReference type="AlphaFoldDB" id="A0A9P4LUK6"/>
<dbReference type="Proteomes" id="UP000799776">
    <property type="component" value="Unassembled WGS sequence"/>
</dbReference>
<organism evidence="2 3">
    <name type="scientific">Saccharata proteae CBS 121410</name>
    <dbReference type="NCBI Taxonomy" id="1314787"/>
    <lineage>
        <taxon>Eukaryota</taxon>
        <taxon>Fungi</taxon>
        <taxon>Dikarya</taxon>
        <taxon>Ascomycota</taxon>
        <taxon>Pezizomycotina</taxon>
        <taxon>Dothideomycetes</taxon>
        <taxon>Dothideomycetes incertae sedis</taxon>
        <taxon>Botryosphaeriales</taxon>
        <taxon>Saccharataceae</taxon>
        <taxon>Saccharata</taxon>
    </lineage>
</organism>
<feature type="region of interest" description="Disordered" evidence="1">
    <location>
        <begin position="1"/>
        <end position="23"/>
    </location>
</feature>
<feature type="region of interest" description="Disordered" evidence="1">
    <location>
        <begin position="65"/>
        <end position="94"/>
    </location>
</feature>
<dbReference type="OrthoDB" id="5286775at2759"/>